<dbReference type="SMART" id="SM00360">
    <property type="entry name" value="RRM"/>
    <property type="match status" value="2"/>
</dbReference>
<feature type="domain" description="RRM" evidence="5">
    <location>
        <begin position="226"/>
        <end position="302"/>
    </location>
</feature>
<dbReference type="Pfam" id="PF00076">
    <property type="entry name" value="RRM_1"/>
    <property type="match status" value="2"/>
</dbReference>
<dbReference type="Proteomes" id="UP001162480">
    <property type="component" value="Chromosome 6"/>
</dbReference>
<dbReference type="Gene3D" id="3.30.70.330">
    <property type="match status" value="2"/>
</dbReference>
<dbReference type="InterPro" id="IPR012677">
    <property type="entry name" value="Nucleotide-bd_a/b_plait_sf"/>
</dbReference>
<accession>A0AA36B077</accession>
<gene>
    <name evidence="6" type="ORF">OCTVUL_1B003358</name>
</gene>
<feature type="compositionally biased region" description="Basic and acidic residues" evidence="4">
    <location>
        <begin position="145"/>
        <end position="162"/>
    </location>
</feature>
<dbReference type="InterPro" id="IPR000504">
    <property type="entry name" value="RRM_dom"/>
</dbReference>
<proteinExistence type="predicted"/>
<name>A0AA36B077_OCTVU</name>
<reference evidence="6" key="1">
    <citation type="submission" date="2023-08" db="EMBL/GenBank/DDBJ databases">
        <authorList>
            <person name="Alioto T."/>
            <person name="Alioto T."/>
            <person name="Gomez Garrido J."/>
        </authorList>
    </citation>
    <scope>NUCLEOTIDE SEQUENCE</scope>
</reference>
<dbReference type="PANTHER" id="PTHR23236">
    <property type="entry name" value="EUKARYOTIC TRANSLATION INITIATION FACTOR 4B/4H"/>
    <property type="match status" value="1"/>
</dbReference>
<organism evidence="6 7">
    <name type="scientific">Octopus vulgaris</name>
    <name type="common">Common octopus</name>
    <dbReference type="NCBI Taxonomy" id="6645"/>
    <lineage>
        <taxon>Eukaryota</taxon>
        <taxon>Metazoa</taxon>
        <taxon>Spiralia</taxon>
        <taxon>Lophotrochozoa</taxon>
        <taxon>Mollusca</taxon>
        <taxon>Cephalopoda</taxon>
        <taxon>Coleoidea</taxon>
        <taxon>Octopodiformes</taxon>
        <taxon>Octopoda</taxon>
        <taxon>Incirrata</taxon>
        <taxon>Octopodidae</taxon>
        <taxon>Octopus</taxon>
    </lineage>
</organism>
<dbReference type="GO" id="GO:0003723">
    <property type="term" value="F:RNA binding"/>
    <property type="evidence" value="ECO:0007669"/>
    <property type="project" value="UniProtKB-UniRule"/>
</dbReference>
<evidence type="ECO:0000256" key="3">
    <source>
        <dbReference type="PROSITE-ProRule" id="PRU00176"/>
    </source>
</evidence>
<keyword evidence="1" id="KW-0677">Repeat</keyword>
<sequence length="450" mass="50758">MHIADSNFNMSADIHYRALTAGEEGKIDIIYIGNIPTNISQEEIEKFFSEVKIVELKLINNGIKTYGMAKCINNEEAGKALELYRDKELNGRRLVLRKFKNKKGNDGDTSEAENVSEISGNSDSRDVNKFSKSKNSHSAGGNEMPKLEDCKHDSTSSDHQDRSSIFNSRNKYKQKSVVNTKKLNKFSGGAITNGFGRAVANSSKQNHLSTNIKCNDTSSSKSNAHIALLVGNFPIGTTKGELNALFWDYNVSQIEMVNNSNSKRSTQAFLYFSNLQDPYMAIEKYDKAQYLNHNLFVAFVDPAYVTNKEAKLTGSKLKKKTPKTRDFDKKVSSVDGMSSINERLRQCSIQSSDLIEESHSSNHVHPDRRSNYVNRTNDRHMSMQDSHRFLNGKKKRRNGQYNNSSKLADIKSKHSEEGSSSMKNEHRKKFDEEESLGIFKVTRGIDVVCQ</sequence>
<evidence type="ECO:0000256" key="2">
    <source>
        <dbReference type="ARBA" id="ARBA00022884"/>
    </source>
</evidence>
<feature type="domain" description="RRM" evidence="5">
    <location>
        <begin position="28"/>
        <end position="101"/>
    </location>
</feature>
<keyword evidence="7" id="KW-1185">Reference proteome</keyword>
<protein>
    <submittedName>
        <fullName evidence="6">XP_029637449.1uncharacterized protein LOC115212823 isoform X2</fullName>
    </submittedName>
</protein>
<evidence type="ECO:0000313" key="6">
    <source>
        <dbReference type="EMBL" id="CAI9724512.1"/>
    </source>
</evidence>
<feature type="region of interest" description="Disordered" evidence="4">
    <location>
        <begin position="101"/>
        <end position="173"/>
    </location>
</feature>
<feature type="compositionally biased region" description="Basic and acidic residues" evidence="4">
    <location>
        <begin position="408"/>
        <end position="417"/>
    </location>
</feature>
<dbReference type="CDD" id="cd00590">
    <property type="entry name" value="RRM_SF"/>
    <property type="match status" value="1"/>
</dbReference>
<dbReference type="PROSITE" id="PS50102">
    <property type="entry name" value="RRM"/>
    <property type="match status" value="2"/>
</dbReference>
<evidence type="ECO:0000313" key="7">
    <source>
        <dbReference type="Proteomes" id="UP001162480"/>
    </source>
</evidence>
<feature type="region of interest" description="Disordered" evidence="4">
    <location>
        <begin position="382"/>
        <end position="432"/>
    </location>
</feature>
<evidence type="ECO:0000256" key="4">
    <source>
        <dbReference type="SAM" id="MobiDB-lite"/>
    </source>
</evidence>
<keyword evidence="2 3" id="KW-0694">RNA-binding</keyword>
<dbReference type="AlphaFoldDB" id="A0AA36B077"/>
<dbReference type="SUPFAM" id="SSF54928">
    <property type="entry name" value="RNA-binding domain, RBD"/>
    <property type="match status" value="2"/>
</dbReference>
<feature type="compositionally biased region" description="Polar residues" evidence="4">
    <location>
        <begin position="112"/>
        <end position="122"/>
    </location>
</feature>
<evidence type="ECO:0000259" key="5">
    <source>
        <dbReference type="PROSITE" id="PS50102"/>
    </source>
</evidence>
<evidence type="ECO:0000256" key="1">
    <source>
        <dbReference type="ARBA" id="ARBA00022737"/>
    </source>
</evidence>
<dbReference type="EMBL" id="OX597819">
    <property type="protein sequence ID" value="CAI9724512.1"/>
    <property type="molecule type" value="Genomic_DNA"/>
</dbReference>
<dbReference type="InterPro" id="IPR035979">
    <property type="entry name" value="RBD_domain_sf"/>
</dbReference>
<dbReference type="PANTHER" id="PTHR23236:SF119">
    <property type="entry name" value="NUCLEAR RNA-BINDING PROTEIN SART-3"/>
    <property type="match status" value="1"/>
</dbReference>